<feature type="chain" id="PRO_5004596993" evidence="2">
    <location>
        <begin position="23"/>
        <end position="300"/>
    </location>
</feature>
<reference evidence="3 4" key="1">
    <citation type="journal article" date="2013" name="Chin. Sci. Bull.">
        <title>Genome survey uncovers the secrets of sex and lifestyle in caterpillar fungus.</title>
        <authorList>
            <person name="Hu X."/>
            <person name="Zhang Y."/>
            <person name="Xiao G."/>
            <person name="Zheng P."/>
            <person name="Xia Y."/>
            <person name="Zhang X."/>
            <person name="St Leger R.J."/>
            <person name="Liu X."/>
            <person name="Wang C."/>
        </authorList>
    </citation>
    <scope>NUCLEOTIDE SEQUENCE [LARGE SCALE GENOMIC DNA]</scope>
    <source>
        <strain evidence="4">Co18 / CGMCC 3.14243</strain>
        <tissue evidence="3">Fruit-body</tissue>
    </source>
</reference>
<accession>T5AN22</accession>
<dbReference type="Proteomes" id="UP000019374">
    <property type="component" value="Unassembled WGS sequence"/>
</dbReference>
<evidence type="ECO:0000313" key="3">
    <source>
        <dbReference type="EMBL" id="EQL03228.1"/>
    </source>
</evidence>
<dbReference type="InterPro" id="IPR051057">
    <property type="entry name" value="PI-PLC_domain"/>
</dbReference>
<evidence type="ECO:0000313" key="4">
    <source>
        <dbReference type="Proteomes" id="UP000019374"/>
    </source>
</evidence>
<evidence type="ECO:0000256" key="1">
    <source>
        <dbReference type="SAM" id="MobiDB-lite"/>
    </source>
</evidence>
<sequence>MMVLVRALAVAALAAVTGVVDASPQAPSAPAPWTAAPSAGAAPSPAGAASGAASGSASGTCNNSPTLCSRQYNQITHMGAHDSSFLRDKSTGNSPAGNQFLNATIALDAGFRLLQTQVHKVDSGVRMCHTSCGILDAGPLDSWLANVADWVRRNPNDAAGQPVQAIAKGYMGMANHFKYRPIDSSFLKTVAKSVGIGSDILVPDAERINTVNSPDMSADGNLGKHVEQCRSEWGQRPNFVLVDFWDRQAPLEVADRLNGVSGATGRKVVVMTAAASRERGGHVLGVVVACLTAAAMWLPL</sequence>
<dbReference type="PANTHER" id="PTHR13593">
    <property type="match status" value="1"/>
</dbReference>
<dbReference type="PANTHER" id="PTHR13593:SF80">
    <property type="entry name" value="PLC-LIKE PHOSPHODIESTERASE"/>
    <property type="match status" value="1"/>
</dbReference>
<evidence type="ECO:0000256" key="2">
    <source>
        <dbReference type="SAM" id="SignalP"/>
    </source>
</evidence>
<dbReference type="HOGENOM" id="CLU_037358_1_0_1"/>
<dbReference type="Pfam" id="PF26146">
    <property type="entry name" value="PI-PLC_X"/>
    <property type="match status" value="2"/>
</dbReference>
<dbReference type="AlphaFoldDB" id="T5AN22"/>
<organism evidence="3 4">
    <name type="scientific">Ophiocordyceps sinensis (strain Co18 / CGMCC 3.14243)</name>
    <name type="common">Yarsagumba caterpillar fungus</name>
    <name type="synonym">Hirsutella sinensis</name>
    <dbReference type="NCBI Taxonomy" id="911162"/>
    <lineage>
        <taxon>Eukaryota</taxon>
        <taxon>Fungi</taxon>
        <taxon>Dikarya</taxon>
        <taxon>Ascomycota</taxon>
        <taxon>Pezizomycotina</taxon>
        <taxon>Sordariomycetes</taxon>
        <taxon>Hypocreomycetidae</taxon>
        <taxon>Hypocreales</taxon>
        <taxon>Ophiocordycipitaceae</taxon>
        <taxon>Ophiocordyceps</taxon>
    </lineage>
</organism>
<feature type="signal peptide" evidence="2">
    <location>
        <begin position="1"/>
        <end position="22"/>
    </location>
</feature>
<dbReference type="SUPFAM" id="SSF51695">
    <property type="entry name" value="PLC-like phosphodiesterases"/>
    <property type="match status" value="1"/>
</dbReference>
<proteinExistence type="predicted"/>
<dbReference type="OrthoDB" id="7984201at2759"/>
<dbReference type="GO" id="GO:0008081">
    <property type="term" value="F:phosphoric diester hydrolase activity"/>
    <property type="evidence" value="ECO:0007669"/>
    <property type="project" value="InterPro"/>
</dbReference>
<dbReference type="EMBL" id="KE652224">
    <property type="protein sequence ID" value="EQL03228.1"/>
    <property type="molecule type" value="Genomic_DNA"/>
</dbReference>
<dbReference type="InterPro" id="IPR017946">
    <property type="entry name" value="PLC-like_Pdiesterase_TIM-brl"/>
</dbReference>
<feature type="region of interest" description="Disordered" evidence="1">
    <location>
        <begin position="24"/>
        <end position="55"/>
    </location>
</feature>
<protein>
    <submittedName>
        <fullName evidence="3">PLC-like phosphodiesterase</fullName>
    </submittedName>
</protein>
<gene>
    <name evidence="3" type="ORF">OCS_01057</name>
</gene>
<dbReference type="eggNOG" id="ENOG502RUV2">
    <property type="taxonomic scope" value="Eukaryota"/>
</dbReference>
<name>T5AN22_OPHSC</name>
<dbReference type="GO" id="GO:0006629">
    <property type="term" value="P:lipid metabolic process"/>
    <property type="evidence" value="ECO:0007669"/>
    <property type="project" value="InterPro"/>
</dbReference>
<dbReference type="Gene3D" id="3.20.20.190">
    <property type="entry name" value="Phosphatidylinositol (PI) phosphodiesterase"/>
    <property type="match status" value="1"/>
</dbReference>
<keyword evidence="2" id="KW-0732">Signal</keyword>